<dbReference type="Proteomes" id="UP000815677">
    <property type="component" value="Unassembled WGS sequence"/>
</dbReference>
<dbReference type="EMBL" id="DF838447">
    <property type="protein sequence ID" value="GAT42993.1"/>
    <property type="molecule type" value="Genomic_DNA"/>
</dbReference>
<keyword evidence="1" id="KW-0472">Membrane</keyword>
<evidence type="ECO:0000313" key="3">
    <source>
        <dbReference type="Proteomes" id="UP000815677"/>
    </source>
</evidence>
<evidence type="ECO:0000313" key="2">
    <source>
        <dbReference type="EMBL" id="GAT42993.1"/>
    </source>
</evidence>
<keyword evidence="1" id="KW-0812">Transmembrane</keyword>
<feature type="transmembrane region" description="Helical" evidence="1">
    <location>
        <begin position="23"/>
        <end position="46"/>
    </location>
</feature>
<organism evidence="2 3">
    <name type="scientific">Mycena chlorophos</name>
    <name type="common">Agaric fungus</name>
    <name type="synonym">Agaricus chlorophos</name>
    <dbReference type="NCBI Taxonomy" id="658473"/>
    <lineage>
        <taxon>Eukaryota</taxon>
        <taxon>Fungi</taxon>
        <taxon>Dikarya</taxon>
        <taxon>Basidiomycota</taxon>
        <taxon>Agaricomycotina</taxon>
        <taxon>Agaricomycetes</taxon>
        <taxon>Agaricomycetidae</taxon>
        <taxon>Agaricales</taxon>
        <taxon>Marasmiineae</taxon>
        <taxon>Mycenaceae</taxon>
        <taxon>Mycena</taxon>
    </lineage>
</organism>
<protein>
    <submittedName>
        <fullName evidence="2">Uncharacterized protein</fullName>
    </submittedName>
</protein>
<keyword evidence="1" id="KW-1133">Transmembrane helix</keyword>
<name>A0ABQ0KW39_MYCCL</name>
<sequence length="60" mass="5949">FEIGGISLKPAAAMKLMGSDIPLLAISLLTSSIGGAAAGVAALRAITTLSIATVPRHVSF</sequence>
<accession>A0ABQ0KW39</accession>
<keyword evidence="3" id="KW-1185">Reference proteome</keyword>
<reference evidence="2" key="1">
    <citation type="submission" date="2014-09" db="EMBL/GenBank/DDBJ databases">
        <title>Genome sequence of the luminous mushroom Mycena chlorophos for searching fungal bioluminescence genes.</title>
        <authorList>
            <person name="Tanaka Y."/>
            <person name="Kasuga D."/>
            <person name="Oba Y."/>
            <person name="Hase S."/>
            <person name="Sato K."/>
            <person name="Oba Y."/>
            <person name="Sakakibara Y."/>
        </authorList>
    </citation>
    <scope>NUCLEOTIDE SEQUENCE</scope>
</reference>
<feature type="non-terminal residue" evidence="2">
    <location>
        <position position="1"/>
    </location>
</feature>
<proteinExistence type="predicted"/>
<evidence type="ECO:0000256" key="1">
    <source>
        <dbReference type="SAM" id="Phobius"/>
    </source>
</evidence>
<gene>
    <name evidence="2" type="ORF">MCHLO_00686</name>
</gene>